<evidence type="ECO:0000313" key="12">
    <source>
        <dbReference type="EMBL" id="EFJ12993.1"/>
    </source>
</evidence>
<dbReference type="InParanoid" id="D8SR73"/>
<dbReference type="FunCoup" id="D8SR73">
    <property type="interactions" value="1896"/>
</dbReference>
<evidence type="ECO:0000256" key="7">
    <source>
        <dbReference type="ARBA" id="ARBA00023136"/>
    </source>
</evidence>
<gene>
    <name evidence="12" type="ORF">SELMODRAFT_446414</name>
</gene>
<dbReference type="EMBL" id="GL377635">
    <property type="protein sequence ID" value="EFJ12993.1"/>
    <property type="molecule type" value="Genomic_DNA"/>
</dbReference>
<evidence type="ECO:0000256" key="10">
    <source>
        <dbReference type="SAM" id="Phobius"/>
    </source>
</evidence>
<dbReference type="SUPFAM" id="SSF57850">
    <property type="entry name" value="RING/U-box"/>
    <property type="match status" value="1"/>
</dbReference>
<dbReference type="KEGG" id="smo:SELMODRAFT_446414"/>
<comment type="subcellular location">
    <subcellularLocation>
        <location evidence="1">Membrane</location>
    </subcellularLocation>
</comment>
<keyword evidence="2 10" id="KW-0812">Transmembrane</keyword>
<evidence type="ECO:0000256" key="1">
    <source>
        <dbReference type="ARBA" id="ARBA00004370"/>
    </source>
</evidence>
<dbReference type="GO" id="GO:0016020">
    <property type="term" value="C:membrane"/>
    <property type="evidence" value="ECO:0007669"/>
    <property type="project" value="UniProtKB-SubCell"/>
</dbReference>
<dbReference type="AlphaFoldDB" id="D8SR73"/>
<dbReference type="GO" id="GO:0008270">
    <property type="term" value="F:zinc ion binding"/>
    <property type="evidence" value="ECO:0007669"/>
    <property type="project" value="UniProtKB-KW"/>
</dbReference>
<feature type="transmembrane region" description="Helical" evidence="10">
    <location>
        <begin position="38"/>
        <end position="59"/>
    </location>
</feature>
<feature type="domain" description="RING-type" evidence="11">
    <location>
        <begin position="135"/>
        <end position="177"/>
    </location>
</feature>
<dbReference type="eggNOG" id="KOG0800">
    <property type="taxonomic scope" value="Eukaryota"/>
</dbReference>
<evidence type="ECO:0000256" key="4">
    <source>
        <dbReference type="ARBA" id="ARBA00022771"/>
    </source>
</evidence>
<dbReference type="PANTHER" id="PTHR46539:SF1">
    <property type="entry name" value="E3 UBIQUITIN-PROTEIN LIGASE ATL42"/>
    <property type="match status" value="1"/>
</dbReference>
<sequence length="308" mass="33131">MVFLLPIIASSSMPPLLPSVDPSSDEDSEVPCGFEPKVAIVVGILAALLCVTFFLVLYGRHCKRVLSSRAAAVASSPATGNGNFSSTRHHHVQGGALRLPLDSHGTLSQWLVDALPKLQPSLKLQGVGVLGVDECPVCLSKYEGGDLLRLLPRCKHVFHVVCVDKWLASRPSCPVCRTFVSCQDIVDLENYYLHHEEQPECHHQERASPPPQELGPQIPSPAALVIEVALKAGNDELDDLSSSSSSSCFRPVKPGSQISSNLSTGGSHSGHSELAAMRRSASLDSSFRYSSFFSPKLKPSSSFAHRSI</sequence>
<evidence type="ECO:0000256" key="9">
    <source>
        <dbReference type="SAM" id="MobiDB-lite"/>
    </source>
</evidence>
<keyword evidence="13" id="KW-1185">Reference proteome</keyword>
<organism evidence="13">
    <name type="scientific">Selaginella moellendorffii</name>
    <name type="common">Spikemoss</name>
    <dbReference type="NCBI Taxonomy" id="88036"/>
    <lineage>
        <taxon>Eukaryota</taxon>
        <taxon>Viridiplantae</taxon>
        <taxon>Streptophyta</taxon>
        <taxon>Embryophyta</taxon>
        <taxon>Tracheophyta</taxon>
        <taxon>Lycopodiopsida</taxon>
        <taxon>Selaginellales</taxon>
        <taxon>Selaginellaceae</taxon>
        <taxon>Selaginella</taxon>
    </lineage>
</organism>
<keyword evidence="7 10" id="KW-0472">Membrane</keyword>
<keyword evidence="4 8" id="KW-0863">Zinc-finger</keyword>
<evidence type="ECO:0000256" key="6">
    <source>
        <dbReference type="ARBA" id="ARBA00022989"/>
    </source>
</evidence>
<evidence type="ECO:0000313" key="13">
    <source>
        <dbReference type="Proteomes" id="UP000001514"/>
    </source>
</evidence>
<dbReference type="Pfam" id="PF13639">
    <property type="entry name" value="zf-RING_2"/>
    <property type="match status" value="1"/>
</dbReference>
<evidence type="ECO:0000256" key="5">
    <source>
        <dbReference type="ARBA" id="ARBA00022833"/>
    </source>
</evidence>
<reference evidence="12 13" key="1">
    <citation type="journal article" date="2011" name="Science">
        <title>The Selaginella genome identifies genetic changes associated with the evolution of vascular plants.</title>
        <authorList>
            <person name="Banks J.A."/>
            <person name="Nishiyama T."/>
            <person name="Hasebe M."/>
            <person name="Bowman J.L."/>
            <person name="Gribskov M."/>
            <person name="dePamphilis C."/>
            <person name="Albert V.A."/>
            <person name="Aono N."/>
            <person name="Aoyama T."/>
            <person name="Ambrose B.A."/>
            <person name="Ashton N.W."/>
            <person name="Axtell M.J."/>
            <person name="Barker E."/>
            <person name="Barker M.S."/>
            <person name="Bennetzen J.L."/>
            <person name="Bonawitz N.D."/>
            <person name="Chapple C."/>
            <person name="Cheng C."/>
            <person name="Correa L.G."/>
            <person name="Dacre M."/>
            <person name="DeBarry J."/>
            <person name="Dreyer I."/>
            <person name="Elias M."/>
            <person name="Engstrom E.M."/>
            <person name="Estelle M."/>
            <person name="Feng L."/>
            <person name="Finet C."/>
            <person name="Floyd S.K."/>
            <person name="Frommer W.B."/>
            <person name="Fujita T."/>
            <person name="Gramzow L."/>
            <person name="Gutensohn M."/>
            <person name="Harholt J."/>
            <person name="Hattori M."/>
            <person name="Heyl A."/>
            <person name="Hirai T."/>
            <person name="Hiwatashi Y."/>
            <person name="Ishikawa M."/>
            <person name="Iwata M."/>
            <person name="Karol K.G."/>
            <person name="Koehler B."/>
            <person name="Kolukisaoglu U."/>
            <person name="Kubo M."/>
            <person name="Kurata T."/>
            <person name="Lalonde S."/>
            <person name="Li K."/>
            <person name="Li Y."/>
            <person name="Litt A."/>
            <person name="Lyons E."/>
            <person name="Manning G."/>
            <person name="Maruyama T."/>
            <person name="Michael T.P."/>
            <person name="Mikami K."/>
            <person name="Miyazaki S."/>
            <person name="Morinaga S."/>
            <person name="Murata T."/>
            <person name="Mueller-Roeber B."/>
            <person name="Nelson D.R."/>
            <person name="Obara M."/>
            <person name="Oguri Y."/>
            <person name="Olmstead R.G."/>
            <person name="Onodera N."/>
            <person name="Petersen B.L."/>
            <person name="Pils B."/>
            <person name="Prigge M."/>
            <person name="Rensing S.A."/>
            <person name="Riano-Pachon D.M."/>
            <person name="Roberts A.W."/>
            <person name="Sato Y."/>
            <person name="Scheller H.V."/>
            <person name="Schulz B."/>
            <person name="Schulz C."/>
            <person name="Shakirov E.V."/>
            <person name="Shibagaki N."/>
            <person name="Shinohara N."/>
            <person name="Shippen D.E."/>
            <person name="Soerensen I."/>
            <person name="Sotooka R."/>
            <person name="Sugimoto N."/>
            <person name="Sugita M."/>
            <person name="Sumikawa N."/>
            <person name="Tanurdzic M."/>
            <person name="Theissen G."/>
            <person name="Ulvskov P."/>
            <person name="Wakazuki S."/>
            <person name="Weng J.K."/>
            <person name="Willats W.W."/>
            <person name="Wipf D."/>
            <person name="Wolf P.G."/>
            <person name="Yang L."/>
            <person name="Zimmer A.D."/>
            <person name="Zhu Q."/>
            <person name="Mitros T."/>
            <person name="Hellsten U."/>
            <person name="Loque D."/>
            <person name="Otillar R."/>
            <person name="Salamov A."/>
            <person name="Schmutz J."/>
            <person name="Shapiro H."/>
            <person name="Lindquist E."/>
            <person name="Lucas S."/>
            <person name="Rokhsar D."/>
            <person name="Grigoriev I.V."/>
        </authorList>
    </citation>
    <scope>NUCLEOTIDE SEQUENCE [LARGE SCALE GENOMIC DNA]</scope>
</reference>
<keyword evidence="6 10" id="KW-1133">Transmembrane helix</keyword>
<evidence type="ECO:0000256" key="3">
    <source>
        <dbReference type="ARBA" id="ARBA00022723"/>
    </source>
</evidence>
<dbReference type="InterPro" id="IPR013083">
    <property type="entry name" value="Znf_RING/FYVE/PHD"/>
</dbReference>
<dbReference type="Gene3D" id="3.30.40.10">
    <property type="entry name" value="Zinc/RING finger domain, C3HC4 (zinc finger)"/>
    <property type="match status" value="1"/>
</dbReference>
<dbReference type="Gramene" id="EFJ12993">
    <property type="protein sequence ID" value="EFJ12993"/>
    <property type="gene ID" value="SELMODRAFT_446414"/>
</dbReference>
<feature type="region of interest" description="Disordered" evidence="9">
    <location>
        <begin position="242"/>
        <end position="275"/>
    </location>
</feature>
<keyword evidence="3" id="KW-0479">Metal-binding</keyword>
<dbReference type="SMART" id="SM00184">
    <property type="entry name" value="RING"/>
    <property type="match status" value="1"/>
</dbReference>
<accession>D8SR73</accession>
<proteinExistence type="predicted"/>
<dbReference type="PROSITE" id="PS50089">
    <property type="entry name" value="ZF_RING_2"/>
    <property type="match status" value="1"/>
</dbReference>
<dbReference type="CDD" id="cd16461">
    <property type="entry name" value="RING-H2_EL5-like"/>
    <property type="match status" value="1"/>
</dbReference>
<feature type="compositionally biased region" description="Polar residues" evidence="9">
    <location>
        <begin position="256"/>
        <end position="266"/>
    </location>
</feature>
<evidence type="ECO:0000259" key="11">
    <source>
        <dbReference type="PROSITE" id="PS50089"/>
    </source>
</evidence>
<keyword evidence="5" id="KW-0862">Zinc</keyword>
<dbReference type="OrthoDB" id="8062037at2759"/>
<dbReference type="PANTHER" id="PTHR46539">
    <property type="entry name" value="E3 UBIQUITIN-PROTEIN LIGASE ATL42"/>
    <property type="match status" value="1"/>
</dbReference>
<evidence type="ECO:0000256" key="8">
    <source>
        <dbReference type="PROSITE-ProRule" id="PRU00175"/>
    </source>
</evidence>
<dbReference type="Proteomes" id="UP000001514">
    <property type="component" value="Unassembled WGS sequence"/>
</dbReference>
<name>D8SR73_SELML</name>
<dbReference type="InterPro" id="IPR001841">
    <property type="entry name" value="Znf_RING"/>
</dbReference>
<protein>
    <recommendedName>
        <fullName evidence="11">RING-type domain-containing protein</fullName>
    </recommendedName>
</protein>
<evidence type="ECO:0000256" key="2">
    <source>
        <dbReference type="ARBA" id="ARBA00022692"/>
    </source>
</evidence>
<dbReference type="HOGENOM" id="CLU_904315_0_0_1"/>